<gene>
    <name evidence="1" type="primary">yhjQ</name>
    <name evidence="1" type="ORF">HZS80_08445</name>
</gene>
<organism evidence="1 2">
    <name type="scientific">Vreelandella glaciei</name>
    <dbReference type="NCBI Taxonomy" id="186761"/>
    <lineage>
        <taxon>Bacteria</taxon>
        <taxon>Pseudomonadati</taxon>
        <taxon>Pseudomonadota</taxon>
        <taxon>Gammaproteobacteria</taxon>
        <taxon>Oceanospirillales</taxon>
        <taxon>Halomonadaceae</taxon>
        <taxon>Vreelandella</taxon>
    </lineage>
</organism>
<name>A0A7Z0RY12_9GAMM</name>
<dbReference type="Gene3D" id="3.40.50.300">
    <property type="entry name" value="P-loop containing nucleotide triphosphate hydrolases"/>
    <property type="match status" value="1"/>
</dbReference>
<dbReference type="PANTHER" id="PTHR13696">
    <property type="entry name" value="P-LOOP CONTAINING NUCLEOSIDE TRIPHOSPHATE HYDROLASE"/>
    <property type="match status" value="1"/>
</dbReference>
<evidence type="ECO:0000313" key="2">
    <source>
        <dbReference type="Proteomes" id="UP000526892"/>
    </source>
</evidence>
<reference evidence="1 2" key="1">
    <citation type="journal article" date="2003" name="Extremophiles">
        <title>Halomonas glaciei sp. nov. isolated from fast ice of Adelie Land, Antarctica.</title>
        <authorList>
            <person name="Reddy G.S."/>
            <person name="Raghavan P.U."/>
            <person name="Sarita N.B."/>
            <person name="Prakash J.S."/>
            <person name="Nagesh N."/>
            <person name="Delille D."/>
            <person name="Shivaji S."/>
        </authorList>
    </citation>
    <scope>NUCLEOTIDE SEQUENCE [LARGE SCALE GENOMIC DNA]</scope>
    <source>
        <strain evidence="1 2">DD39</strain>
    </source>
</reference>
<dbReference type="CDD" id="cd02042">
    <property type="entry name" value="ParAB_family"/>
    <property type="match status" value="1"/>
</dbReference>
<protein>
    <submittedName>
        <fullName evidence="1">Cellulose synthase operon protein YhjQ</fullName>
    </submittedName>
</protein>
<dbReference type="InterPro" id="IPR050678">
    <property type="entry name" value="DNA_Partitioning_ATPase"/>
</dbReference>
<dbReference type="RefSeq" id="WP_179915789.1">
    <property type="nucleotide sequence ID" value="NZ_CAXBPG010000016.1"/>
</dbReference>
<dbReference type="PANTHER" id="PTHR13696:SF52">
    <property type="entry name" value="PARA FAMILY PROTEIN CT_582"/>
    <property type="match status" value="1"/>
</dbReference>
<dbReference type="InterPro" id="IPR017746">
    <property type="entry name" value="Cellulose_synthase_operon_BcsQ"/>
</dbReference>
<dbReference type="SUPFAM" id="SSF52540">
    <property type="entry name" value="P-loop containing nucleoside triphosphate hydrolases"/>
    <property type="match status" value="1"/>
</dbReference>
<proteinExistence type="predicted"/>
<sequence length="260" mass="28628">MTLICVASPKGGVGKTTLTANLAYTFQRQGFNVTVIDFDSQDALKLHFGIAFNDPQGYVAEATSNPYWHEMVRTTSTGINVLAYGPTTREERYRFESYISSDPQALYQSLRSFYDSPDDVLLVDLPPGHSVALDAICKLKPLCVTALLSDSASLAVLPSIEEGNFYSGDVSRHLYYVVNQLDLRSELSRDVYSLLKERLGASLLGSVHRDPAVSEAHALQVSVLQHAYTSAVVNDLEVIAHNLMRLMPDTALVQIRQVGE</sequence>
<dbReference type="Proteomes" id="UP000526892">
    <property type="component" value="Unassembled WGS sequence"/>
</dbReference>
<dbReference type="Pfam" id="PF06564">
    <property type="entry name" value="CBP_BcsQ"/>
    <property type="match status" value="1"/>
</dbReference>
<keyword evidence="2" id="KW-1185">Reference proteome</keyword>
<dbReference type="AlphaFoldDB" id="A0A7Z0RY12"/>
<comment type="caution">
    <text evidence="1">The sequence shown here is derived from an EMBL/GenBank/DDBJ whole genome shotgun (WGS) entry which is preliminary data.</text>
</comment>
<dbReference type="NCBIfam" id="TIGR03371">
    <property type="entry name" value="cellulose_yhjQ"/>
    <property type="match status" value="1"/>
</dbReference>
<dbReference type="InterPro" id="IPR027417">
    <property type="entry name" value="P-loop_NTPase"/>
</dbReference>
<dbReference type="EMBL" id="JACCDE010000010">
    <property type="protein sequence ID" value="NYS77746.1"/>
    <property type="molecule type" value="Genomic_DNA"/>
</dbReference>
<evidence type="ECO:0000313" key="1">
    <source>
        <dbReference type="EMBL" id="NYS77746.1"/>
    </source>
</evidence>
<accession>A0A7Z0RY12</accession>